<dbReference type="InterPro" id="IPR002314">
    <property type="entry name" value="aa-tRNA-synt_IIb"/>
</dbReference>
<dbReference type="GO" id="GO:0005737">
    <property type="term" value="C:cytoplasm"/>
    <property type="evidence" value="ECO:0007669"/>
    <property type="project" value="UniProtKB-SubCell"/>
</dbReference>
<comment type="catalytic activity">
    <reaction evidence="12">
        <text>tRNA(Sec) + L-serine + ATP = L-seryl-tRNA(Sec) + AMP + diphosphate + H(+)</text>
        <dbReference type="Rhea" id="RHEA:42580"/>
        <dbReference type="Rhea" id="RHEA-COMP:9742"/>
        <dbReference type="Rhea" id="RHEA-COMP:10128"/>
        <dbReference type="ChEBI" id="CHEBI:15378"/>
        <dbReference type="ChEBI" id="CHEBI:30616"/>
        <dbReference type="ChEBI" id="CHEBI:33019"/>
        <dbReference type="ChEBI" id="CHEBI:33384"/>
        <dbReference type="ChEBI" id="CHEBI:78442"/>
        <dbReference type="ChEBI" id="CHEBI:78533"/>
        <dbReference type="ChEBI" id="CHEBI:456215"/>
        <dbReference type="EC" id="6.1.1.11"/>
    </reaction>
</comment>
<feature type="binding site" evidence="16">
    <location>
        <begin position="349"/>
        <end position="352"/>
    </location>
    <ligand>
        <name>ATP</name>
        <dbReference type="ChEBI" id="CHEBI:30616"/>
    </ligand>
</feature>
<protein>
    <recommendedName>
        <fullName evidence="11 14">Serine--tRNA ligase</fullName>
        <ecNumber evidence="4 14">6.1.1.11</ecNumber>
    </recommendedName>
</protein>
<evidence type="ECO:0000313" key="20">
    <source>
        <dbReference type="Proteomes" id="UP000218775"/>
    </source>
</evidence>
<evidence type="ECO:0000256" key="16">
    <source>
        <dbReference type="PIRSR" id="PIRSR001529-2"/>
    </source>
</evidence>
<dbReference type="EC" id="6.1.1.11" evidence="4 14"/>
<dbReference type="InterPro" id="IPR006195">
    <property type="entry name" value="aa-tRNA-synth_II"/>
</dbReference>
<dbReference type="SUPFAM" id="SSF46589">
    <property type="entry name" value="tRNA-binding arm"/>
    <property type="match status" value="1"/>
</dbReference>
<dbReference type="GO" id="GO:0004828">
    <property type="term" value="F:serine-tRNA ligase activity"/>
    <property type="evidence" value="ECO:0007669"/>
    <property type="project" value="UniProtKB-UniRule"/>
</dbReference>
<evidence type="ECO:0000256" key="7">
    <source>
        <dbReference type="ARBA" id="ARBA00022741"/>
    </source>
</evidence>
<feature type="binding site" evidence="15">
    <location>
        <position position="285"/>
    </location>
    <ligand>
        <name>L-serine</name>
        <dbReference type="ChEBI" id="CHEBI:33384"/>
    </ligand>
</feature>
<dbReference type="InterPro" id="IPR002317">
    <property type="entry name" value="Ser-tRNA-ligase_type_1"/>
</dbReference>
<dbReference type="GO" id="GO:0006434">
    <property type="term" value="P:seryl-tRNA aminoacylation"/>
    <property type="evidence" value="ECO:0007669"/>
    <property type="project" value="UniProtKB-UniRule"/>
</dbReference>
<name>A0A2A4X3A5_UNCAE</name>
<dbReference type="InterPro" id="IPR045864">
    <property type="entry name" value="aa-tRNA-synth_II/BPL/LPL"/>
</dbReference>
<evidence type="ECO:0000256" key="14">
    <source>
        <dbReference type="NCBIfam" id="TIGR00414"/>
    </source>
</evidence>
<comment type="similarity">
    <text evidence="3">Belongs to the class-II aminoacyl-tRNA synthetase family. Type-1 seryl-tRNA synthetase subfamily.</text>
</comment>
<evidence type="ECO:0000256" key="3">
    <source>
        <dbReference type="ARBA" id="ARBA00010728"/>
    </source>
</evidence>
<feature type="binding site" evidence="15">
    <location>
        <position position="231"/>
    </location>
    <ligand>
        <name>L-serine</name>
        <dbReference type="ChEBI" id="CHEBI:33384"/>
    </ligand>
</feature>
<evidence type="ECO:0000256" key="15">
    <source>
        <dbReference type="PIRSR" id="PIRSR001529-1"/>
    </source>
</evidence>
<dbReference type="Proteomes" id="UP000218775">
    <property type="component" value="Unassembled WGS sequence"/>
</dbReference>
<feature type="binding site" evidence="15">
    <location>
        <position position="382"/>
    </location>
    <ligand>
        <name>L-serine</name>
        <dbReference type="ChEBI" id="CHEBI:33384"/>
    </ligand>
</feature>
<evidence type="ECO:0000256" key="2">
    <source>
        <dbReference type="ARBA" id="ARBA00005045"/>
    </source>
</evidence>
<keyword evidence="7" id="KW-0547">Nucleotide-binding</keyword>
<feature type="binding site" evidence="15">
    <location>
        <position position="262"/>
    </location>
    <ligand>
        <name>L-serine</name>
        <dbReference type="ChEBI" id="CHEBI:33384"/>
    </ligand>
</feature>
<dbReference type="CDD" id="cd00770">
    <property type="entry name" value="SerRS_core"/>
    <property type="match status" value="1"/>
</dbReference>
<evidence type="ECO:0000256" key="17">
    <source>
        <dbReference type="SAM" id="Coils"/>
    </source>
</evidence>
<dbReference type="GO" id="GO:0005524">
    <property type="term" value="F:ATP binding"/>
    <property type="evidence" value="ECO:0007669"/>
    <property type="project" value="UniProtKB-KW"/>
</dbReference>
<evidence type="ECO:0000256" key="12">
    <source>
        <dbReference type="ARBA" id="ARBA00047929"/>
    </source>
</evidence>
<evidence type="ECO:0000256" key="11">
    <source>
        <dbReference type="ARBA" id="ARBA00039158"/>
    </source>
</evidence>
<keyword evidence="10" id="KW-0030">Aminoacyl-tRNA synthetase</keyword>
<evidence type="ECO:0000256" key="4">
    <source>
        <dbReference type="ARBA" id="ARBA00012840"/>
    </source>
</evidence>
<dbReference type="AlphaFoldDB" id="A0A2A4X3A5"/>
<feature type="domain" description="Aminoacyl-transfer RNA synthetases class-II family profile" evidence="18">
    <location>
        <begin position="171"/>
        <end position="409"/>
    </location>
</feature>
<keyword evidence="9" id="KW-0648">Protein biosynthesis</keyword>
<dbReference type="InterPro" id="IPR010978">
    <property type="entry name" value="tRNA-bd_arm"/>
</dbReference>
<dbReference type="InterPro" id="IPR015866">
    <property type="entry name" value="Ser-tRNA-synth_1_N"/>
</dbReference>
<dbReference type="SUPFAM" id="SSF55681">
    <property type="entry name" value="Class II aaRS and biotin synthetases"/>
    <property type="match status" value="1"/>
</dbReference>
<dbReference type="PIRSF" id="PIRSF001529">
    <property type="entry name" value="Ser-tRNA-synth_IIa"/>
    <property type="match status" value="1"/>
</dbReference>
<dbReference type="Gene3D" id="3.30.930.10">
    <property type="entry name" value="Bira Bifunctional Protein, Domain 2"/>
    <property type="match status" value="1"/>
</dbReference>
<dbReference type="NCBIfam" id="TIGR00414">
    <property type="entry name" value="serS"/>
    <property type="match status" value="1"/>
</dbReference>
<dbReference type="Pfam" id="PF00587">
    <property type="entry name" value="tRNA-synt_2b"/>
    <property type="match status" value="1"/>
</dbReference>
<dbReference type="EMBL" id="NVUK01000027">
    <property type="protein sequence ID" value="PCI76545.1"/>
    <property type="molecule type" value="Genomic_DNA"/>
</dbReference>
<keyword evidence="17" id="KW-0175">Coiled coil</keyword>
<sequence length="425" mass="47920">MLDIKIIRNSPETIEKKLQSKDPKVSLKNLLDLDKQIKALKAELEQLQHARNSAAKAVGEAKRKGENATSLLKENSHLQEKLQTTNASLNALLGTYQNALLSLPNIPADDVKPSLDVAENEQIKVYKEQPSFSFAPKNHMELNEKLHLFDFERGAKITGSLWPTYRGMGARLEWALIQLMIDTHINAGFEFWLMPLAANKETMQAAGNLPKFEDQLFKLDEEAKSLYLIPTSEAALNSLYRDEIIPEKNLPIKMCCYSPCFRREAGAAGSGERGLIRTHQFNKVEMFAICKPDQSETIMTQLRAQAELVLEKLDLHYRVMHLVSGDTSFQAAKTLDIEVYLPGQKRYYEVSSISNCTDFQSRRSKIRSKKGNDKPLWVHTLNGSGLATSRLMVALLETNQNEDGSVTIPEALRPYMQGESKIEPK</sequence>
<feature type="binding site" evidence="16">
    <location>
        <begin position="262"/>
        <end position="264"/>
    </location>
    <ligand>
        <name>ATP</name>
        <dbReference type="ChEBI" id="CHEBI:30616"/>
    </ligand>
</feature>
<dbReference type="InterPro" id="IPR042103">
    <property type="entry name" value="SerRS_1_N_sf"/>
</dbReference>
<keyword evidence="5" id="KW-0963">Cytoplasm</keyword>
<reference evidence="20" key="1">
    <citation type="submission" date="2017-08" db="EMBL/GenBank/DDBJ databases">
        <title>A dynamic microbial community with high functional redundancy inhabits the cold, oxic subseafloor aquifer.</title>
        <authorList>
            <person name="Tully B.J."/>
            <person name="Wheat C.G."/>
            <person name="Glazer B.T."/>
            <person name="Huber J.A."/>
        </authorList>
    </citation>
    <scope>NUCLEOTIDE SEQUENCE [LARGE SCALE GENOMIC DNA]</scope>
</reference>
<accession>A0A2A4X3A5</accession>
<evidence type="ECO:0000256" key="10">
    <source>
        <dbReference type="ARBA" id="ARBA00023146"/>
    </source>
</evidence>
<dbReference type="PANTHER" id="PTHR43697:SF1">
    <property type="entry name" value="SERINE--TRNA LIGASE"/>
    <property type="match status" value="1"/>
</dbReference>
<evidence type="ECO:0000256" key="9">
    <source>
        <dbReference type="ARBA" id="ARBA00022917"/>
    </source>
</evidence>
<dbReference type="PANTHER" id="PTHR43697">
    <property type="entry name" value="SERYL-TRNA SYNTHETASE"/>
    <property type="match status" value="1"/>
</dbReference>
<evidence type="ECO:0000256" key="13">
    <source>
        <dbReference type="ARBA" id="ARBA00048823"/>
    </source>
</evidence>
<evidence type="ECO:0000256" key="1">
    <source>
        <dbReference type="ARBA" id="ARBA00004496"/>
    </source>
</evidence>
<dbReference type="Pfam" id="PF02403">
    <property type="entry name" value="Seryl_tRNA_N"/>
    <property type="match status" value="1"/>
</dbReference>
<evidence type="ECO:0000256" key="6">
    <source>
        <dbReference type="ARBA" id="ARBA00022598"/>
    </source>
</evidence>
<dbReference type="InterPro" id="IPR033729">
    <property type="entry name" value="SerRS_core"/>
</dbReference>
<comment type="catalytic activity">
    <reaction evidence="13">
        <text>tRNA(Ser) + L-serine + ATP = L-seryl-tRNA(Ser) + AMP + diphosphate + H(+)</text>
        <dbReference type="Rhea" id="RHEA:12292"/>
        <dbReference type="Rhea" id="RHEA-COMP:9669"/>
        <dbReference type="Rhea" id="RHEA-COMP:9703"/>
        <dbReference type="ChEBI" id="CHEBI:15378"/>
        <dbReference type="ChEBI" id="CHEBI:30616"/>
        <dbReference type="ChEBI" id="CHEBI:33019"/>
        <dbReference type="ChEBI" id="CHEBI:33384"/>
        <dbReference type="ChEBI" id="CHEBI:78442"/>
        <dbReference type="ChEBI" id="CHEBI:78533"/>
        <dbReference type="ChEBI" id="CHEBI:456215"/>
        <dbReference type="EC" id="6.1.1.11"/>
    </reaction>
</comment>
<evidence type="ECO:0000256" key="5">
    <source>
        <dbReference type="ARBA" id="ARBA00022490"/>
    </source>
</evidence>
<gene>
    <name evidence="19" type="ORF">COB21_04235</name>
</gene>
<evidence type="ECO:0000313" key="19">
    <source>
        <dbReference type="EMBL" id="PCI76545.1"/>
    </source>
</evidence>
<evidence type="ECO:0000259" key="18">
    <source>
        <dbReference type="PROSITE" id="PS50862"/>
    </source>
</evidence>
<feature type="coiled-coil region" evidence="17">
    <location>
        <begin position="30"/>
        <end position="64"/>
    </location>
</feature>
<proteinExistence type="inferred from homology"/>
<keyword evidence="8 16" id="KW-0067">ATP-binding</keyword>
<evidence type="ECO:0000256" key="8">
    <source>
        <dbReference type="ARBA" id="ARBA00022840"/>
    </source>
</evidence>
<comment type="subcellular location">
    <subcellularLocation>
        <location evidence="1">Cytoplasm</location>
    </subcellularLocation>
</comment>
<dbReference type="Gene3D" id="1.10.287.40">
    <property type="entry name" value="Serine-tRNA synthetase, tRNA binding domain"/>
    <property type="match status" value="1"/>
</dbReference>
<keyword evidence="6 19" id="KW-0436">Ligase</keyword>
<comment type="caution">
    <text evidence="19">The sequence shown here is derived from an EMBL/GenBank/DDBJ whole genome shotgun (WGS) entry which is preliminary data.</text>
</comment>
<dbReference type="PRINTS" id="PR00981">
    <property type="entry name" value="TRNASYNTHSER"/>
</dbReference>
<organism evidence="19 20">
    <name type="scientific">Aerophobetes bacterium</name>
    <dbReference type="NCBI Taxonomy" id="2030807"/>
    <lineage>
        <taxon>Bacteria</taxon>
        <taxon>Candidatus Aerophobota</taxon>
    </lineage>
</organism>
<comment type="pathway">
    <text evidence="2">Aminoacyl-tRNA biosynthesis; selenocysteinyl-tRNA(Sec) biosynthesis; L-seryl-tRNA(Sec) from L-serine and tRNA(Sec): step 1/1.</text>
</comment>
<dbReference type="PROSITE" id="PS50862">
    <property type="entry name" value="AA_TRNA_LIGASE_II"/>
    <property type="match status" value="1"/>
</dbReference>